<sequence length="175" mass="20042">MAPCFSKSPGATSMSCEECWVTMAENDASAVKAMVLAKSLRRVVTTRKIAVVVCEGVSDIYRKLLQATFDQCLKLDMPYERNGVPLRFYVKVFCWSMPFMRKCIFLDYQTMVVKNCDELFDFPGTLALCDNENYLETSVMIFEPSFEDYVDLCTWLRPGKLHKSKLKPVHHHTGP</sequence>
<dbReference type="PANTHER" id="PTHR11183">
    <property type="entry name" value="GLYCOGENIN SUBFAMILY MEMBER"/>
    <property type="match status" value="1"/>
</dbReference>
<comment type="caution">
    <text evidence="1">The sequence shown here is derived from an EMBL/GenBank/DDBJ whole genome shotgun (WGS) entry which is preliminary data.</text>
</comment>
<evidence type="ECO:0000313" key="1">
    <source>
        <dbReference type="EMBL" id="CAL8113283.1"/>
    </source>
</evidence>
<name>A0ABP1QXW6_9HEXA</name>
<proteinExistence type="predicted"/>
<dbReference type="EMBL" id="CAXLJM020000049">
    <property type="protein sequence ID" value="CAL8113283.1"/>
    <property type="molecule type" value="Genomic_DNA"/>
</dbReference>
<gene>
    <name evidence="1" type="ORF">ODALV1_LOCUS15969</name>
</gene>
<protein>
    <submittedName>
        <fullName evidence="1">Uncharacterized protein</fullName>
    </submittedName>
</protein>
<organism evidence="1 2">
    <name type="scientific">Orchesella dallaii</name>
    <dbReference type="NCBI Taxonomy" id="48710"/>
    <lineage>
        <taxon>Eukaryota</taxon>
        <taxon>Metazoa</taxon>
        <taxon>Ecdysozoa</taxon>
        <taxon>Arthropoda</taxon>
        <taxon>Hexapoda</taxon>
        <taxon>Collembola</taxon>
        <taxon>Entomobryomorpha</taxon>
        <taxon>Entomobryoidea</taxon>
        <taxon>Orchesellidae</taxon>
        <taxon>Orchesellinae</taxon>
        <taxon>Orchesella</taxon>
    </lineage>
</organism>
<dbReference type="Proteomes" id="UP001642540">
    <property type="component" value="Unassembled WGS sequence"/>
</dbReference>
<accession>A0ABP1QXW6</accession>
<evidence type="ECO:0000313" key="2">
    <source>
        <dbReference type="Proteomes" id="UP001642540"/>
    </source>
</evidence>
<dbReference type="SUPFAM" id="SSF53448">
    <property type="entry name" value="Nucleotide-diphospho-sugar transferases"/>
    <property type="match status" value="1"/>
</dbReference>
<reference evidence="1 2" key="1">
    <citation type="submission" date="2024-08" db="EMBL/GenBank/DDBJ databases">
        <authorList>
            <person name="Cucini C."/>
            <person name="Frati F."/>
        </authorList>
    </citation>
    <scope>NUCLEOTIDE SEQUENCE [LARGE SCALE GENOMIC DNA]</scope>
</reference>
<dbReference type="InterPro" id="IPR029044">
    <property type="entry name" value="Nucleotide-diphossugar_trans"/>
</dbReference>
<dbReference type="Gene3D" id="3.90.550.10">
    <property type="entry name" value="Spore Coat Polysaccharide Biosynthesis Protein SpsA, Chain A"/>
    <property type="match status" value="1"/>
</dbReference>
<dbReference type="InterPro" id="IPR050587">
    <property type="entry name" value="GNT1/Glycosyltrans_8"/>
</dbReference>
<keyword evidence="2" id="KW-1185">Reference proteome</keyword>